<dbReference type="AlphaFoldDB" id="A0A1C7NMA7"/>
<comment type="catalytic activity">
    <reaction evidence="3">
        <text>N-formyl-L-kynurenine + H2O = L-kynurenine + formate + H(+)</text>
        <dbReference type="Rhea" id="RHEA:13009"/>
        <dbReference type="ChEBI" id="CHEBI:15377"/>
        <dbReference type="ChEBI" id="CHEBI:15378"/>
        <dbReference type="ChEBI" id="CHEBI:15740"/>
        <dbReference type="ChEBI" id="CHEBI:57959"/>
        <dbReference type="ChEBI" id="CHEBI:58629"/>
        <dbReference type="EC" id="3.5.1.9"/>
    </reaction>
</comment>
<comment type="similarity">
    <text evidence="3">Belongs to the kynurenine formamidase family.</text>
</comment>
<dbReference type="ESTHER" id="9fung-a0a1c7nma7">
    <property type="family name" value="Kynurenine-formamidase"/>
</dbReference>
<dbReference type="Gene3D" id="3.40.50.1820">
    <property type="entry name" value="alpha/beta hydrolase"/>
    <property type="match status" value="1"/>
</dbReference>
<sequence length="255" mass="28775">MTNTEETHCYGPILDENFRSLDLYLLPNSTKDSPLVVFVHGGAWRSEDKKDYQELARGFNELGISAASVNYRLSLKKNPEDVPEIRHPDHIVDVGKAIEYLYHASNERYDPCKIFVVGHSAGAHIALMLLLDTQLPYHQYIQGVIGVSGIYDIPLLIKTFPSYIDFIEQAFGSDQASYYDASPVSKTTSELGNKPVIIAHSSEDSLIDVQQVEVMYHHLSKFHSNVVLDMTIKGDHYDIMRTGKLKHLVQQIIVI</sequence>
<evidence type="ECO:0000259" key="4">
    <source>
        <dbReference type="Pfam" id="PF20434"/>
    </source>
</evidence>
<dbReference type="GO" id="GO:0034354">
    <property type="term" value="P:'de novo' NAD+ biosynthetic process from L-tryptophan"/>
    <property type="evidence" value="ECO:0007669"/>
    <property type="project" value="UniProtKB-UniRule"/>
</dbReference>
<protein>
    <recommendedName>
        <fullName evidence="3">Kynurenine formamidase</fullName>
        <shortName evidence="3">KFA</shortName>
        <shortName evidence="3">KFase</shortName>
        <ecNumber evidence="3">3.5.1.9</ecNumber>
    </recommendedName>
    <alternativeName>
        <fullName evidence="3">Arylformamidase</fullName>
    </alternativeName>
    <alternativeName>
        <fullName evidence="3">N-formylkynurenine formamidase</fullName>
        <shortName evidence="3">FKF</shortName>
    </alternativeName>
</protein>
<comment type="pathway">
    <text evidence="3">Amino-acid degradation; L-tryptophan degradation via kynurenine pathway; L-kynurenine from L-tryptophan: step 2/2.</text>
</comment>
<evidence type="ECO:0000256" key="3">
    <source>
        <dbReference type="HAMAP-Rule" id="MF_03014"/>
    </source>
</evidence>
<dbReference type="PANTHER" id="PTHR48081:SF33">
    <property type="entry name" value="KYNURENINE FORMAMIDASE"/>
    <property type="match status" value="1"/>
</dbReference>
<keyword evidence="6" id="KW-1185">Reference proteome</keyword>
<feature type="short sequence motif" description="HGGXW" evidence="3">
    <location>
        <begin position="40"/>
        <end position="44"/>
    </location>
</feature>
<evidence type="ECO:0000313" key="5">
    <source>
        <dbReference type="EMBL" id="OBZ90130.1"/>
    </source>
</evidence>
<comment type="subunit">
    <text evidence="3">Homodimer.</text>
</comment>
<comment type="domain">
    <text evidence="3">The main chain amide nitrogen atoms of the second glycine and its adjacent residue in the HGGXW motif define the oxyanion hole, and stabilize the oxyanion that forms during the nucleophilic attack by the catalytic serine during substrate cleavage.</text>
</comment>
<keyword evidence="1 3" id="KW-0378">Hydrolase</keyword>
<feature type="active site" description="Nucleophile" evidence="3">
    <location>
        <position position="120"/>
    </location>
</feature>
<evidence type="ECO:0000256" key="2">
    <source>
        <dbReference type="ARBA" id="ARBA00023079"/>
    </source>
</evidence>
<evidence type="ECO:0000256" key="1">
    <source>
        <dbReference type="ARBA" id="ARBA00022801"/>
    </source>
</evidence>
<keyword evidence="2 3" id="KW-0823">Tryptophan catabolism</keyword>
<dbReference type="InterPro" id="IPR029058">
    <property type="entry name" value="AB_hydrolase_fold"/>
</dbReference>
<dbReference type="Proteomes" id="UP000093000">
    <property type="component" value="Unassembled WGS sequence"/>
</dbReference>
<feature type="active site" evidence="3">
    <location>
        <position position="204"/>
    </location>
</feature>
<dbReference type="SUPFAM" id="SSF53474">
    <property type="entry name" value="alpha/beta-Hydrolases"/>
    <property type="match status" value="1"/>
</dbReference>
<organism evidence="5 6">
    <name type="scientific">Choanephora cucurbitarum</name>
    <dbReference type="NCBI Taxonomy" id="101091"/>
    <lineage>
        <taxon>Eukaryota</taxon>
        <taxon>Fungi</taxon>
        <taxon>Fungi incertae sedis</taxon>
        <taxon>Mucoromycota</taxon>
        <taxon>Mucoromycotina</taxon>
        <taxon>Mucoromycetes</taxon>
        <taxon>Mucorales</taxon>
        <taxon>Mucorineae</taxon>
        <taxon>Choanephoraceae</taxon>
        <taxon>Choanephoroideae</taxon>
        <taxon>Choanephora</taxon>
    </lineage>
</organism>
<dbReference type="InterPro" id="IPR049492">
    <property type="entry name" value="BD-FAE-like_dom"/>
</dbReference>
<dbReference type="InterPro" id="IPR027519">
    <property type="entry name" value="KFase_ver/fungi-typ"/>
</dbReference>
<dbReference type="OrthoDB" id="6495301at2759"/>
<reference evidence="5 6" key="1">
    <citation type="submission" date="2016-03" db="EMBL/GenBank/DDBJ databases">
        <title>Choanephora cucurbitarum.</title>
        <authorList>
            <person name="Min B."/>
            <person name="Park H."/>
            <person name="Park J.-H."/>
            <person name="Shin H.-D."/>
            <person name="Choi I.-G."/>
        </authorList>
    </citation>
    <scope>NUCLEOTIDE SEQUENCE [LARGE SCALE GENOMIC DNA]</scope>
    <source>
        <strain evidence="5 6">KUS-F28377</strain>
    </source>
</reference>
<dbReference type="GO" id="GO:0019441">
    <property type="term" value="P:L-tryptophan catabolic process to kynurenine"/>
    <property type="evidence" value="ECO:0007669"/>
    <property type="project" value="UniProtKB-UniRule"/>
</dbReference>
<dbReference type="EMBL" id="LUGH01000062">
    <property type="protein sequence ID" value="OBZ90130.1"/>
    <property type="molecule type" value="Genomic_DNA"/>
</dbReference>
<dbReference type="InParanoid" id="A0A1C7NMA7"/>
<dbReference type="PANTHER" id="PTHR48081">
    <property type="entry name" value="AB HYDROLASE SUPERFAMILY PROTEIN C4A8.06C"/>
    <property type="match status" value="1"/>
</dbReference>
<gene>
    <name evidence="5" type="primary">BNA7</name>
    <name evidence="5" type="ORF">A0J61_01818</name>
</gene>
<evidence type="ECO:0000313" key="6">
    <source>
        <dbReference type="Proteomes" id="UP000093000"/>
    </source>
</evidence>
<comment type="function">
    <text evidence="3">Catalyzes the hydrolysis of N-formyl-L-kynurenine to L-kynurenine, the second step in the kynurenine pathway of tryptophan degradation. Kynurenine may be further oxidized to nicotinic acid, NAD(H) and NADP(H). Required for elimination of toxic metabolites.</text>
</comment>
<dbReference type="STRING" id="101091.A0A1C7NMA7"/>
<dbReference type="InterPro" id="IPR050300">
    <property type="entry name" value="GDXG_lipolytic_enzyme"/>
</dbReference>
<proteinExistence type="inferred from homology"/>
<name>A0A1C7NMA7_9FUNG</name>
<dbReference type="HAMAP" id="MF_03014">
    <property type="entry name" value="KFase"/>
    <property type="match status" value="1"/>
</dbReference>
<feature type="domain" description="BD-FAE-like" evidence="4">
    <location>
        <begin position="21"/>
        <end position="219"/>
    </location>
</feature>
<dbReference type="Pfam" id="PF20434">
    <property type="entry name" value="BD-FAE"/>
    <property type="match status" value="1"/>
</dbReference>
<feature type="active site" evidence="3">
    <location>
        <position position="236"/>
    </location>
</feature>
<dbReference type="UniPathway" id="UPA00333">
    <property type="reaction ID" value="UER00454"/>
</dbReference>
<dbReference type="EC" id="3.5.1.9" evidence="3"/>
<dbReference type="GO" id="GO:0004061">
    <property type="term" value="F:arylformamidase activity"/>
    <property type="evidence" value="ECO:0007669"/>
    <property type="project" value="UniProtKB-UniRule"/>
</dbReference>
<accession>A0A1C7NMA7</accession>
<comment type="caution">
    <text evidence="5">The sequence shown here is derived from an EMBL/GenBank/DDBJ whole genome shotgun (WGS) entry which is preliminary data.</text>
</comment>